<evidence type="ECO:0000313" key="4">
    <source>
        <dbReference type="Proteomes" id="UP001159363"/>
    </source>
</evidence>
<accession>A0ABQ9HGP0</accession>
<evidence type="ECO:0000259" key="2">
    <source>
        <dbReference type="Pfam" id="PF03184"/>
    </source>
</evidence>
<evidence type="ECO:0000256" key="1">
    <source>
        <dbReference type="SAM" id="MobiDB-lite"/>
    </source>
</evidence>
<dbReference type="Pfam" id="PF03184">
    <property type="entry name" value="DDE_1"/>
    <property type="match status" value="1"/>
</dbReference>
<reference evidence="3 4" key="1">
    <citation type="submission" date="2023-02" db="EMBL/GenBank/DDBJ databases">
        <title>LHISI_Scaffold_Assembly.</title>
        <authorList>
            <person name="Stuart O.P."/>
            <person name="Cleave R."/>
            <person name="Magrath M.J.L."/>
            <person name="Mikheyev A.S."/>
        </authorList>
    </citation>
    <scope>NUCLEOTIDE SEQUENCE [LARGE SCALE GENOMIC DNA]</scope>
    <source>
        <strain evidence="3">Daus_M_001</strain>
        <tissue evidence="3">Leg muscle</tissue>
    </source>
</reference>
<feature type="domain" description="DDE-1" evidence="2">
    <location>
        <begin position="597"/>
        <end position="703"/>
    </location>
</feature>
<dbReference type="PANTHER" id="PTHR19303">
    <property type="entry name" value="TRANSPOSON"/>
    <property type="match status" value="1"/>
</dbReference>
<feature type="region of interest" description="Disordered" evidence="1">
    <location>
        <begin position="844"/>
        <end position="869"/>
    </location>
</feature>
<keyword evidence="4" id="KW-1185">Reference proteome</keyword>
<dbReference type="InterPro" id="IPR050863">
    <property type="entry name" value="CenT-Element_Derived"/>
</dbReference>
<name>A0ABQ9HGP0_9NEOP</name>
<dbReference type="PANTHER" id="PTHR19303:SF71">
    <property type="entry name" value="ZINC FINGER PHD-TYPE DOMAIN-CONTAINING PROTEIN"/>
    <property type="match status" value="1"/>
</dbReference>
<protein>
    <recommendedName>
        <fullName evidence="2">DDE-1 domain-containing protein</fullName>
    </recommendedName>
</protein>
<organism evidence="3 4">
    <name type="scientific">Dryococelus australis</name>
    <dbReference type="NCBI Taxonomy" id="614101"/>
    <lineage>
        <taxon>Eukaryota</taxon>
        <taxon>Metazoa</taxon>
        <taxon>Ecdysozoa</taxon>
        <taxon>Arthropoda</taxon>
        <taxon>Hexapoda</taxon>
        <taxon>Insecta</taxon>
        <taxon>Pterygota</taxon>
        <taxon>Neoptera</taxon>
        <taxon>Polyneoptera</taxon>
        <taxon>Phasmatodea</taxon>
        <taxon>Verophasmatodea</taxon>
        <taxon>Anareolatae</taxon>
        <taxon>Phasmatidae</taxon>
        <taxon>Eurycanthinae</taxon>
        <taxon>Dryococelus</taxon>
    </lineage>
</organism>
<feature type="compositionally biased region" description="Polar residues" evidence="1">
    <location>
        <begin position="28"/>
        <end position="38"/>
    </location>
</feature>
<evidence type="ECO:0000313" key="3">
    <source>
        <dbReference type="EMBL" id="KAJ8883178.1"/>
    </source>
</evidence>
<dbReference type="EMBL" id="JARBHB010000005">
    <property type="protein sequence ID" value="KAJ8883178.1"/>
    <property type="molecule type" value="Genomic_DNA"/>
</dbReference>
<dbReference type="Proteomes" id="UP001159363">
    <property type="component" value="Chromosome 4"/>
</dbReference>
<feature type="region of interest" description="Disordered" evidence="1">
    <location>
        <begin position="18"/>
        <end position="38"/>
    </location>
</feature>
<gene>
    <name evidence="3" type="ORF">PR048_015018</name>
</gene>
<dbReference type="InterPro" id="IPR004875">
    <property type="entry name" value="DDE_SF_endonuclease_dom"/>
</dbReference>
<comment type="caution">
    <text evidence="3">The sequence shown here is derived from an EMBL/GenBank/DDBJ whole genome shotgun (WGS) entry which is preliminary data.</text>
</comment>
<sequence length="963" mass="108776">MSRQSQCSRVLQAPSRTVGYRPFKSRTPHSPSSRNLQSSCPQFHLLAHTRQAASVNDSGRWVAAVYISHQNIFASSLTVSESLAGERRSVTPASLSAVGIHGIPRRGVDSYERIVPGRGEGEVGLRLRREATSRHQLQHYGVVRRRRELLAHMAGTCTKGIEVSANWQARIKPVVQWDPENYQPIPYVPLSPTRIGRKAAQCWDTELLLPRILGTHFNFPLFFLYSCNEHISFFLQPYAYQYAAHSYVTSNKKRVSHRCYRRQFSVRQRNMVLTVNDVYHTRGNFLNIIHSRLLHTRGQRTAFLRTQFKALVINRGEHTPVVTRTRKIPFIEHISGNAILPQGQQTHGSRLMCLGRTAGRDSRNWAARRAVELRSTGPIPLDRTKECVNSIVITRGVRGDLQRYATAAISLSRRTVLIFPPLGVTRDVGNLLDWASETVLAAADLRVESIELGRLCDLKRQECEDSEDTSSDDSDYRELTRKGVMKLEIAQKNNLSTRFNEENQEAVLEYATSSARADGFNKVVVNKFFDALEKIVDQEQITASRNFNMNETSHAVVQRLEKCVAHRGKYQVGGITACERGKNVTSVYTMTAAGLFIPPMLIYTRKRMKDSLVFGVPSGTIFSCQDKSWMTADVFTEWMSHFIRDLKPSVTENVLLILDGQSSHTQSLDAIDLARKNGVIMLSLPSHCTHRTQPLDVAFFKPLHIFVDCAITTRLRTKTGLWPVNRRVFTDADFTAASVTDRPFQESGAKEQEQPIELSIVSLDVMMPEQMEHVDDARQSNVYDLPEINVPTTFRDISKRSTNVLGSAATRYISAEEINPLPSCSFSPQQKKRRRREISGIVLTSMRHNESLSKNPRSSSKTSASMKKKHLFTNVQSNSQKKKKKMCMFPITRIQRASTVVTLMKQTGSSWMRSLDFNFYVHTCKFPSAIGRVSESGDILCSAGPIRIKLSLTLNGHDWMADP</sequence>
<proteinExistence type="predicted"/>